<reference evidence="2 3" key="1">
    <citation type="journal article" date="2015" name="Genome Biol. Evol.">
        <title>Comparative Genomics of a Bacterivorous Green Alga Reveals Evolutionary Causalities and Consequences of Phago-Mixotrophic Mode of Nutrition.</title>
        <authorList>
            <person name="Burns J.A."/>
            <person name="Paasch A."/>
            <person name="Narechania A."/>
            <person name="Kim E."/>
        </authorList>
    </citation>
    <scope>NUCLEOTIDE SEQUENCE [LARGE SCALE GENOMIC DNA]</scope>
    <source>
        <strain evidence="2 3">PLY_AMNH</strain>
    </source>
</reference>
<feature type="compositionally biased region" description="Basic and acidic residues" evidence="1">
    <location>
        <begin position="769"/>
        <end position="778"/>
    </location>
</feature>
<feature type="region of interest" description="Disordered" evidence="1">
    <location>
        <begin position="755"/>
        <end position="941"/>
    </location>
</feature>
<evidence type="ECO:0000313" key="2">
    <source>
        <dbReference type="EMBL" id="KAK3274738.1"/>
    </source>
</evidence>
<gene>
    <name evidence="2" type="ORF">CYMTET_17095</name>
</gene>
<evidence type="ECO:0000313" key="3">
    <source>
        <dbReference type="Proteomes" id="UP001190700"/>
    </source>
</evidence>
<feature type="compositionally biased region" description="Basic and acidic residues" evidence="1">
    <location>
        <begin position="102"/>
        <end position="119"/>
    </location>
</feature>
<feature type="compositionally biased region" description="Low complexity" evidence="1">
    <location>
        <begin position="48"/>
        <end position="60"/>
    </location>
</feature>
<name>A0AAE0GB22_9CHLO</name>
<accession>A0AAE0GB22</accession>
<feature type="compositionally biased region" description="Low complexity" evidence="1">
    <location>
        <begin position="841"/>
        <end position="852"/>
    </location>
</feature>
<feature type="compositionally biased region" description="Polar residues" evidence="1">
    <location>
        <begin position="557"/>
        <end position="576"/>
    </location>
</feature>
<dbReference type="AlphaFoldDB" id="A0AAE0GB22"/>
<feature type="compositionally biased region" description="Basic and acidic residues" evidence="1">
    <location>
        <begin position="589"/>
        <end position="603"/>
    </location>
</feature>
<protein>
    <submittedName>
        <fullName evidence="2">Uncharacterized protein</fullName>
    </submittedName>
</protein>
<keyword evidence="3" id="KW-1185">Reference proteome</keyword>
<feature type="compositionally biased region" description="Low complexity" evidence="1">
    <location>
        <begin position="152"/>
        <end position="163"/>
    </location>
</feature>
<comment type="caution">
    <text evidence="2">The sequence shown here is derived from an EMBL/GenBank/DDBJ whole genome shotgun (WGS) entry which is preliminary data.</text>
</comment>
<feature type="region of interest" description="Disordered" evidence="1">
    <location>
        <begin position="316"/>
        <end position="385"/>
    </location>
</feature>
<evidence type="ECO:0000256" key="1">
    <source>
        <dbReference type="SAM" id="MobiDB-lite"/>
    </source>
</evidence>
<feature type="compositionally biased region" description="Low complexity" evidence="1">
    <location>
        <begin position="176"/>
        <end position="191"/>
    </location>
</feature>
<sequence length="941" mass="96197">MAEASGNVHGHHSVDTPRSEVLSEASFPDSGTVPASPLHSEPSSAHTGGRSSGSSGWRSGSSGGSYHLQPQNRPADSFTSEDTTRSSRPRPAAHISLPDGLLRSEGDLRGAHSTRRGEPRAAPWSAGPMDSTPGPRHAAPPETAPGSAASVRTESSEGSTAASRAERRRDAGAARGGSAATLAPAATERASPSSAAGALGHKEYPPEEKEEPSPLVELLERSQLELSSILEGMQSESQIMREGLPGGVSQGSGAIGLSESTDLMQWVSHRDSGESLMDEDDSIMLSTPPSPAQGGSRLSLFEGGLTVSPLWDELPADQLPTPRLGPAPSPTPIRVASGAPDGATPEESNVHVSAAPPDERGHTAPGLGADEAPTATPQGVPGRAAPAFLHGVSEAATAATPGAASEVLPAPLDEGRAGASAGEARSQPVFGGRDAALTPGDAETSVTPVFADTVRKGRSRRLRAKVAGEGAGGGAGKGGDENTPQQDSASRSGSKSTGDSSGHSRSTRSRSTTSLSGEWHSLLDGVDQPFPGDRSLLGLDLAPRLSDSHLDSPGLSPISSPRHTAHLTATPTNLHSNAALPPGLPLRRAPRDTKETSVERPGDIEMPAPAARLTEGELQGEHEGIQALSPVVLSPESPSREARSAPSTPSSAHIAGLVGPGAGLPSVGQSPIAGSPRAEGSGAQEGGTEMEAFMSQYMSLRHAGLSEEEAYRHANLQVTPERTPQGGAATMEDGWRAPTTAIELHMPGLEVLEPSVRPVDRPSPAFGADEQRREELARRSAARAKAVAGKLRQPVLGKSRSSRRGVGGTPRVLASGGSLARIPTSVQPPMSSRVFPGAPGGSSATRAASASRGGVGPLTTRGASVVIPEQSQELSRRAPAQASSRQDLHALAKRGGVMPSQRGGVSARSVSGRVTGPASDAPRAAHRPAPAPPPGRRKRVP</sequence>
<feature type="compositionally biased region" description="Low complexity" evidence="1">
    <location>
        <begin position="417"/>
        <end position="426"/>
    </location>
</feature>
<feature type="region of interest" description="Disordered" evidence="1">
    <location>
        <begin position="413"/>
        <end position="515"/>
    </location>
</feature>
<feature type="region of interest" description="Disordered" evidence="1">
    <location>
        <begin position="1"/>
        <end position="216"/>
    </location>
</feature>
<feature type="compositionally biased region" description="Low complexity" evidence="1">
    <location>
        <begin position="578"/>
        <end position="587"/>
    </location>
</feature>
<feature type="compositionally biased region" description="Polar residues" evidence="1">
    <location>
        <begin position="68"/>
        <end position="81"/>
    </location>
</feature>
<dbReference type="EMBL" id="LGRX02007549">
    <property type="protein sequence ID" value="KAK3274738.1"/>
    <property type="molecule type" value="Genomic_DNA"/>
</dbReference>
<dbReference type="Proteomes" id="UP001190700">
    <property type="component" value="Unassembled WGS sequence"/>
</dbReference>
<feature type="region of interest" description="Disordered" evidence="1">
    <location>
        <begin position="630"/>
        <end position="685"/>
    </location>
</feature>
<feature type="region of interest" description="Disordered" evidence="1">
    <location>
        <begin position="548"/>
        <end position="609"/>
    </location>
</feature>
<proteinExistence type="predicted"/>
<feature type="region of interest" description="Disordered" evidence="1">
    <location>
        <begin position="272"/>
        <end position="300"/>
    </location>
</feature>
<organism evidence="2 3">
    <name type="scientific">Cymbomonas tetramitiformis</name>
    <dbReference type="NCBI Taxonomy" id="36881"/>
    <lineage>
        <taxon>Eukaryota</taxon>
        <taxon>Viridiplantae</taxon>
        <taxon>Chlorophyta</taxon>
        <taxon>Pyramimonadophyceae</taxon>
        <taxon>Pyramimonadales</taxon>
        <taxon>Pyramimonadaceae</taxon>
        <taxon>Cymbomonas</taxon>
    </lineage>
</organism>
<feature type="compositionally biased region" description="Low complexity" evidence="1">
    <location>
        <begin position="488"/>
        <end position="515"/>
    </location>
</feature>
<feature type="compositionally biased region" description="Low complexity" evidence="1">
    <location>
        <begin position="783"/>
        <end position="792"/>
    </location>
</feature>